<dbReference type="Proteomes" id="UP000664914">
    <property type="component" value="Chromosome"/>
</dbReference>
<dbReference type="InterPro" id="IPR011251">
    <property type="entry name" value="Luciferase-like_dom"/>
</dbReference>
<evidence type="ECO:0000313" key="3">
    <source>
        <dbReference type="Proteomes" id="UP000664914"/>
    </source>
</evidence>
<protein>
    <submittedName>
        <fullName evidence="2">LLM class flavin-dependent oxidoreductase</fullName>
    </submittedName>
</protein>
<dbReference type="PANTHER" id="PTHR30137">
    <property type="entry name" value="LUCIFERASE-LIKE MONOOXYGENASE"/>
    <property type="match status" value="1"/>
</dbReference>
<dbReference type="AlphaFoldDB" id="A0A975D2L8"/>
<dbReference type="SUPFAM" id="SSF51679">
    <property type="entry name" value="Bacterial luciferase-like"/>
    <property type="match status" value="1"/>
</dbReference>
<name>A0A975D2L8_9SPHN</name>
<reference evidence="2" key="2">
    <citation type="submission" date="2021-04" db="EMBL/GenBank/DDBJ databases">
        <title>Isolation and genomic analysis of the ibuprofen-degrading bacterium Sphingomonas strain MPO218.</title>
        <authorList>
            <person name="Aulestia M."/>
            <person name="Flores A."/>
            <person name="Mangas E.L."/>
            <person name="Perez-Pulido A.J."/>
            <person name="Santero E."/>
            <person name="Camacho E.M."/>
        </authorList>
    </citation>
    <scope>NUCLEOTIDE SEQUENCE</scope>
    <source>
        <strain evidence="2">MPO218</strain>
    </source>
</reference>
<sequence length="362" mass="40543">MTLPASFGFVATAVEAPGTPDKQAYEALFGDCEYGQALGYDSVWLIEHHFSDYFPTPNPLALLSNLSARFPRLGLGTCVLVTPWHDPLRLAEDIAQLASITDAPLHLGMGRGTAKFEYDALGIQMDEAQDRFRDTWEIIRSGLAGGPFRVQGKLIDMPREVVLRPVLSEQRRRSIHFYGAIGSPGTAERMADMGLPPICTTIGDWDMQRDTIVSWKRAAAANGFDTGAARLPIMINCIIGDTDEEAIREAQTYIPRFMRAQVDHYEADANNWETLRTYKAWSGIFSKLKARCDPANIPDWCQWQLIGSPETVTRRLRQYQDIGFDTFLIHVATPGVPVEPRRRWLRRFAQEVMPALAAEALA</sequence>
<dbReference type="Gene3D" id="3.20.20.30">
    <property type="entry name" value="Luciferase-like domain"/>
    <property type="match status" value="1"/>
</dbReference>
<dbReference type="EMBL" id="CP059319">
    <property type="protein sequence ID" value="QTH21529.1"/>
    <property type="molecule type" value="Genomic_DNA"/>
</dbReference>
<organism evidence="2 3">
    <name type="scientific">Rhizorhabdus wittichii</name>
    <dbReference type="NCBI Taxonomy" id="160791"/>
    <lineage>
        <taxon>Bacteria</taxon>
        <taxon>Pseudomonadati</taxon>
        <taxon>Pseudomonadota</taxon>
        <taxon>Alphaproteobacteria</taxon>
        <taxon>Sphingomonadales</taxon>
        <taxon>Sphingomonadaceae</taxon>
        <taxon>Rhizorhabdus</taxon>
    </lineage>
</organism>
<feature type="domain" description="Luciferase-like" evidence="1">
    <location>
        <begin position="7"/>
        <end position="325"/>
    </location>
</feature>
<dbReference type="GO" id="GO:0005829">
    <property type="term" value="C:cytosol"/>
    <property type="evidence" value="ECO:0007669"/>
    <property type="project" value="TreeGrafter"/>
</dbReference>
<dbReference type="PANTHER" id="PTHR30137:SF6">
    <property type="entry name" value="LUCIFERASE-LIKE MONOOXYGENASE"/>
    <property type="match status" value="1"/>
</dbReference>
<dbReference type="GO" id="GO:0016705">
    <property type="term" value="F:oxidoreductase activity, acting on paired donors, with incorporation or reduction of molecular oxygen"/>
    <property type="evidence" value="ECO:0007669"/>
    <property type="project" value="InterPro"/>
</dbReference>
<gene>
    <name evidence="2" type="ORF">HRJ34_24955</name>
</gene>
<accession>A0A975D2L8</accession>
<dbReference type="RefSeq" id="WP_208632758.1">
    <property type="nucleotide sequence ID" value="NZ_CP059319.1"/>
</dbReference>
<reference evidence="2" key="1">
    <citation type="submission" date="2020-07" db="EMBL/GenBank/DDBJ databases">
        <authorList>
            <person name="Camacho E."/>
        </authorList>
    </citation>
    <scope>NUCLEOTIDE SEQUENCE</scope>
    <source>
        <strain evidence="2">MPO218</strain>
    </source>
</reference>
<proteinExistence type="predicted"/>
<dbReference type="InterPro" id="IPR036661">
    <property type="entry name" value="Luciferase-like_sf"/>
</dbReference>
<dbReference type="InterPro" id="IPR050766">
    <property type="entry name" value="Bact_Lucif_Oxidored"/>
</dbReference>
<dbReference type="Pfam" id="PF00296">
    <property type="entry name" value="Bac_luciferase"/>
    <property type="match status" value="1"/>
</dbReference>
<evidence type="ECO:0000259" key="1">
    <source>
        <dbReference type="Pfam" id="PF00296"/>
    </source>
</evidence>
<evidence type="ECO:0000313" key="2">
    <source>
        <dbReference type="EMBL" id="QTH21529.1"/>
    </source>
</evidence>